<sequence>MRSTIAAAMEKAEELHAAHPLIRYRIHEVTKTQIVKREELY</sequence>
<protein>
    <submittedName>
        <fullName evidence="1">Uncharacterized protein</fullName>
    </submittedName>
</protein>
<proteinExistence type="predicted"/>
<dbReference type="STRING" id="500635.MITSMUL_03104"/>
<comment type="caution">
    <text evidence="1">The sequence shown here is derived from an EMBL/GenBank/DDBJ whole genome shotgun (WGS) entry which is preliminary data.</text>
</comment>
<evidence type="ECO:0000313" key="2">
    <source>
        <dbReference type="Proteomes" id="UP000003671"/>
    </source>
</evidence>
<dbReference type="Proteomes" id="UP000003671">
    <property type="component" value="Unassembled WGS sequence"/>
</dbReference>
<name>C9KJA7_9FIRM</name>
<reference evidence="1" key="1">
    <citation type="submission" date="2009-09" db="EMBL/GenBank/DDBJ databases">
        <authorList>
            <person name="Weinstock G."/>
            <person name="Sodergren E."/>
            <person name="Clifton S."/>
            <person name="Fulton L."/>
            <person name="Fulton B."/>
            <person name="Courtney L."/>
            <person name="Fronick C."/>
            <person name="Harrison M."/>
            <person name="Strong C."/>
            <person name="Farmer C."/>
            <person name="Delahaunty K."/>
            <person name="Markovic C."/>
            <person name="Hall O."/>
            <person name="Minx P."/>
            <person name="Tomlinson C."/>
            <person name="Mitreva M."/>
            <person name="Nelson J."/>
            <person name="Hou S."/>
            <person name="Wollam A."/>
            <person name="Pepin K.H."/>
            <person name="Johnson M."/>
            <person name="Bhonagiri V."/>
            <person name="Nash W.E."/>
            <person name="Warren W."/>
            <person name="Chinwalla A."/>
            <person name="Mardis E.R."/>
            <person name="Wilson R.K."/>
        </authorList>
    </citation>
    <scope>NUCLEOTIDE SEQUENCE [LARGE SCALE GENOMIC DNA]</scope>
    <source>
        <strain evidence="1">DSM 20544</strain>
    </source>
</reference>
<accession>C9KJA7</accession>
<dbReference type="AlphaFoldDB" id="C9KJA7"/>
<dbReference type="EMBL" id="ABWK02000001">
    <property type="protein sequence ID" value="EEX69973.1"/>
    <property type="molecule type" value="Genomic_DNA"/>
</dbReference>
<keyword evidence="2" id="KW-1185">Reference proteome</keyword>
<evidence type="ECO:0000313" key="1">
    <source>
        <dbReference type="EMBL" id="EEX69973.1"/>
    </source>
</evidence>
<organism evidence="1 2">
    <name type="scientific">Mitsuokella multacida DSM 20544</name>
    <dbReference type="NCBI Taxonomy" id="500635"/>
    <lineage>
        <taxon>Bacteria</taxon>
        <taxon>Bacillati</taxon>
        <taxon>Bacillota</taxon>
        <taxon>Negativicutes</taxon>
        <taxon>Selenomonadales</taxon>
        <taxon>Selenomonadaceae</taxon>
        <taxon>Mitsuokella</taxon>
    </lineage>
</organism>
<dbReference type="HOGENOM" id="CLU_3272848_0_0_9"/>
<gene>
    <name evidence="1" type="ORF">MITSMUL_03104</name>
</gene>